<keyword evidence="1" id="KW-0472">Membrane</keyword>
<dbReference type="Proteomes" id="UP000319894">
    <property type="component" value="Unassembled WGS sequence"/>
</dbReference>
<keyword evidence="3" id="KW-1185">Reference proteome</keyword>
<evidence type="ECO:0000313" key="3">
    <source>
        <dbReference type="Proteomes" id="UP000319894"/>
    </source>
</evidence>
<keyword evidence="1" id="KW-1133">Transmembrane helix</keyword>
<evidence type="ECO:0000313" key="2">
    <source>
        <dbReference type="EMBL" id="TSD08661.1"/>
    </source>
</evidence>
<dbReference type="AlphaFoldDB" id="A0A554MU87"/>
<keyword evidence="1" id="KW-0812">Transmembrane</keyword>
<accession>A0A554MU87</accession>
<feature type="transmembrane region" description="Helical" evidence="1">
    <location>
        <begin position="17"/>
        <end position="35"/>
    </location>
</feature>
<name>A0A554MU87_9EURY</name>
<organism evidence="2 3">
    <name type="scientific">Haloglomus irregulare</name>
    <dbReference type="NCBI Taxonomy" id="2234134"/>
    <lineage>
        <taxon>Archaea</taxon>
        <taxon>Methanobacteriati</taxon>
        <taxon>Methanobacteriota</taxon>
        <taxon>Stenosarchaea group</taxon>
        <taxon>Halobacteria</taxon>
        <taxon>Halobacteriales</taxon>
        <taxon>Natronomonadaceae</taxon>
        <taxon>Haloglomus</taxon>
    </lineage>
</organism>
<dbReference type="EMBL" id="QMDX01000030">
    <property type="protein sequence ID" value="TSD08661.1"/>
    <property type="molecule type" value="Genomic_DNA"/>
</dbReference>
<gene>
    <name evidence="2" type="ORF">DP107_18730</name>
</gene>
<reference evidence="2 3" key="1">
    <citation type="submission" date="2018-06" db="EMBL/GenBank/DDBJ databases">
        <title>Natronomonas sp. F16-60 a new haloarchaeon isolated from a solar saltern of Isla Cristina, Huelva, Spain.</title>
        <authorList>
            <person name="Duran-Viseras A."/>
            <person name="Sanchez-Porro C."/>
            <person name="Ventosa A."/>
        </authorList>
    </citation>
    <scope>NUCLEOTIDE SEQUENCE [LARGE SCALE GENOMIC DNA]</scope>
    <source>
        <strain evidence="2 3">F16-60</strain>
    </source>
</reference>
<evidence type="ECO:0000256" key="1">
    <source>
        <dbReference type="SAM" id="Phobius"/>
    </source>
</evidence>
<dbReference type="RefSeq" id="WP_238330959.1">
    <property type="nucleotide sequence ID" value="NZ_QMDX01000030.1"/>
</dbReference>
<proteinExistence type="predicted"/>
<sequence>MELPVGITTLHFSRKSVYLLVLAVILIGAGGYSYVQQGQAVDDAVAVQATVDSAQVERIDSRRSIDYSGSRRKPTASAVG</sequence>
<dbReference type="InParanoid" id="A0A554MU87"/>
<comment type="caution">
    <text evidence="2">The sequence shown here is derived from an EMBL/GenBank/DDBJ whole genome shotgun (WGS) entry which is preliminary data.</text>
</comment>
<protein>
    <submittedName>
        <fullName evidence="2">Uncharacterized protein</fullName>
    </submittedName>
</protein>